<reference evidence="2" key="1">
    <citation type="journal article" date="2017" name="Nature">
        <title>The sunflower genome provides insights into oil metabolism, flowering and Asterid evolution.</title>
        <authorList>
            <person name="Badouin H."/>
            <person name="Gouzy J."/>
            <person name="Grassa C.J."/>
            <person name="Murat F."/>
            <person name="Staton S.E."/>
            <person name="Cottret L."/>
            <person name="Lelandais-Briere C."/>
            <person name="Owens G.L."/>
            <person name="Carrere S."/>
            <person name="Mayjonade B."/>
            <person name="Legrand L."/>
            <person name="Gill N."/>
            <person name="Kane N.C."/>
            <person name="Bowers J.E."/>
            <person name="Hubner S."/>
            <person name="Bellec A."/>
            <person name="Berard A."/>
            <person name="Berges H."/>
            <person name="Blanchet N."/>
            <person name="Boniface M.C."/>
            <person name="Brunel D."/>
            <person name="Catrice O."/>
            <person name="Chaidir N."/>
            <person name="Claudel C."/>
            <person name="Donnadieu C."/>
            <person name="Faraut T."/>
            <person name="Fievet G."/>
            <person name="Helmstetter N."/>
            <person name="King M."/>
            <person name="Knapp S.J."/>
            <person name="Lai Z."/>
            <person name="Le Paslier M.C."/>
            <person name="Lippi Y."/>
            <person name="Lorenzon L."/>
            <person name="Mandel J.R."/>
            <person name="Marage G."/>
            <person name="Marchand G."/>
            <person name="Marquand E."/>
            <person name="Bret-Mestries E."/>
            <person name="Morien E."/>
            <person name="Nambeesan S."/>
            <person name="Nguyen T."/>
            <person name="Pegot-Espagnet P."/>
            <person name="Pouilly N."/>
            <person name="Raftis F."/>
            <person name="Sallet E."/>
            <person name="Schiex T."/>
            <person name="Thomas J."/>
            <person name="Vandecasteele C."/>
            <person name="Vares D."/>
            <person name="Vear F."/>
            <person name="Vautrin S."/>
            <person name="Crespi M."/>
            <person name="Mangin B."/>
            <person name="Burke J.M."/>
            <person name="Salse J."/>
            <person name="Munos S."/>
            <person name="Vincourt P."/>
            <person name="Rieseberg L.H."/>
            <person name="Langlade N.B."/>
        </authorList>
    </citation>
    <scope>NUCLEOTIDE SEQUENCE [LARGE SCALE GENOMIC DNA]</scope>
    <source>
        <strain evidence="2">cv. SF193</strain>
    </source>
</reference>
<name>A0A251U436_HELAN</name>
<dbReference type="EMBL" id="CM007897">
    <property type="protein sequence ID" value="OTG18108.1"/>
    <property type="molecule type" value="Genomic_DNA"/>
</dbReference>
<protein>
    <submittedName>
        <fullName evidence="1">Uncharacterized protein</fullName>
    </submittedName>
</protein>
<proteinExistence type="predicted"/>
<organism evidence="1 2">
    <name type="scientific">Helianthus annuus</name>
    <name type="common">Common sunflower</name>
    <dbReference type="NCBI Taxonomy" id="4232"/>
    <lineage>
        <taxon>Eukaryota</taxon>
        <taxon>Viridiplantae</taxon>
        <taxon>Streptophyta</taxon>
        <taxon>Embryophyta</taxon>
        <taxon>Tracheophyta</taxon>
        <taxon>Spermatophyta</taxon>
        <taxon>Magnoliopsida</taxon>
        <taxon>eudicotyledons</taxon>
        <taxon>Gunneridae</taxon>
        <taxon>Pentapetalae</taxon>
        <taxon>asterids</taxon>
        <taxon>campanulids</taxon>
        <taxon>Asterales</taxon>
        <taxon>Asteraceae</taxon>
        <taxon>Asteroideae</taxon>
        <taxon>Heliantheae alliance</taxon>
        <taxon>Heliantheae</taxon>
        <taxon>Helianthus</taxon>
    </lineage>
</organism>
<accession>A0A251U436</accession>
<gene>
    <name evidence="1" type="ORF">HannXRQ_Chr08g0219511</name>
</gene>
<dbReference type="Proteomes" id="UP000215914">
    <property type="component" value="Chromosome 8"/>
</dbReference>
<evidence type="ECO:0000313" key="2">
    <source>
        <dbReference type="Proteomes" id="UP000215914"/>
    </source>
</evidence>
<dbReference type="InParanoid" id="A0A251U436"/>
<sequence length="57" mass="6807">MARSDHPDSLICYRWRLKQSALGLRREPLMTTELHATEQTIEMSFPLHLYSYHKPYS</sequence>
<dbReference type="AlphaFoldDB" id="A0A251U436"/>
<evidence type="ECO:0000313" key="1">
    <source>
        <dbReference type="EMBL" id="OTG18108.1"/>
    </source>
</evidence>
<keyword evidence="2" id="KW-1185">Reference proteome</keyword>